<protein>
    <recommendedName>
        <fullName evidence="5">GPN-loop GTPase 3</fullName>
    </recommendedName>
</protein>
<organism evidence="6">
    <name type="scientific">Paramoeba aestuarina</name>
    <dbReference type="NCBI Taxonomy" id="180227"/>
    <lineage>
        <taxon>Eukaryota</taxon>
        <taxon>Amoebozoa</taxon>
        <taxon>Discosea</taxon>
        <taxon>Flabellinia</taxon>
        <taxon>Dactylopodida</taxon>
        <taxon>Paramoebidae</taxon>
        <taxon>Paramoeba</taxon>
    </lineage>
</organism>
<dbReference type="PANTHER" id="PTHR21231">
    <property type="entry name" value="XPA-BINDING PROTEIN 1-RELATED"/>
    <property type="match status" value="1"/>
</dbReference>
<proteinExistence type="inferred from homology"/>
<evidence type="ECO:0000256" key="4">
    <source>
        <dbReference type="ARBA" id="ARBA00023134"/>
    </source>
</evidence>
<evidence type="ECO:0000256" key="5">
    <source>
        <dbReference type="RuleBase" id="RU365059"/>
    </source>
</evidence>
<dbReference type="GO" id="GO:0005525">
    <property type="term" value="F:GTP binding"/>
    <property type="evidence" value="ECO:0007669"/>
    <property type="project" value="UniProtKB-KW"/>
</dbReference>
<dbReference type="InterPro" id="IPR004130">
    <property type="entry name" value="Gpn"/>
</dbReference>
<keyword evidence="4 5" id="KW-0342">GTP-binding</keyword>
<evidence type="ECO:0000256" key="2">
    <source>
        <dbReference type="ARBA" id="ARBA00022741"/>
    </source>
</evidence>
<keyword evidence="3 5" id="KW-0378">Hydrolase</keyword>
<evidence type="ECO:0000313" key="6">
    <source>
        <dbReference type="EMBL" id="CAE2312236.1"/>
    </source>
</evidence>
<accession>A0A7S4NVB5</accession>
<evidence type="ECO:0000256" key="3">
    <source>
        <dbReference type="ARBA" id="ARBA00022801"/>
    </source>
</evidence>
<dbReference type="EMBL" id="HBKR01022109">
    <property type="protein sequence ID" value="CAE2312236.1"/>
    <property type="molecule type" value="Transcribed_RNA"/>
</dbReference>
<dbReference type="Gene3D" id="3.40.50.300">
    <property type="entry name" value="P-loop containing nucleotide triphosphate hydrolases"/>
    <property type="match status" value="1"/>
</dbReference>
<dbReference type="Pfam" id="PF03029">
    <property type="entry name" value="ATP_bind_1"/>
    <property type="match status" value="1"/>
</dbReference>
<gene>
    <name evidence="6" type="ORF">NAES01612_LOCUS14406</name>
</gene>
<dbReference type="SUPFAM" id="SSF52540">
    <property type="entry name" value="P-loop containing nucleoside triphosphate hydrolases"/>
    <property type="match status" value="1"/>
</dbReference>
<comment type="function">
    <text evidence="5">Small GTPase required for proper nuclear import of RNA polymerase II and III (RNAPII and RNAPIII). May act at an RNAP assembly step prior to nuclear import.</text>
</comment>
<reference evidence="6" key="1">
    <citation type="submission" date="2021-01" db="EMBL/GenBank/DDBJ databases">
        <authorList>
            <person name="Corre E."/>
            <person name="Pelletier E."/>
            <person name="Niang G."/>
            <person name="Scheremetjew M."/>
            <person name="Finn R."/>
            <person name="Kale V."/>
            <person name="Holt S."/>
            <person name="Cochrane G."/>
            <person name="Meng A."/>
            <person name="Brown T."/>
            <person name="Cohen L."/>
        </authorList>
    </citation>
    <scope>NUCLEOTIDE SEQUENCE</scope>
    <source>
        <strain evidence="6">SoJaBio B1-5/56/2</strain>
    </source>
</reference>
<evidence type="ECO:0000256" key="1">
    <source>
        <dbReference type="ARBA" id="ARBA00005290"/>
    </source>
</evidence>
<comment type="similarity">
    <text evidence="1 5">Belongs to the GPN-loop GTPase family.</text>
</comment>
<name>A0A7S4NVB5_9EUKA</name>
<comment type="subunit">
    <text evidence="5">Binds to RNA polymerase II (RNAPII).</text>
</comment>
<keyword evidence="2 5" id="KW-0547">Nucleotide-binding</keyword>
<dbReference type="AlphaFoldDB" id="A0A7S4NVB5"/>
<sequence>MEAMNLGPNGGLVYCMEFLLDNIEWLEENMGDYDQDYLIFDCPGQIELYTHIPLMKKLCQKLGDWNYNICSVFVLDSHFATPPSKFVSGTLYCLSSMIQMETAQINILSKIDLMKKDPHTYKQLLKYMDAETDMMLPMLHEETGEKMSKLNEAIAGLVADYSLVSFLPLDITDEDSMEIVLAHIDNSIQFGEDEEVKMPKDEEE</sequence>
<dbReference type="GO" id="GO:0003924">
    <property type="term" value="F:GTPase activity"/>
    <property type="evidence" value="ECO:0007669"/>
    <property type="project" value="TreeGrafter"/>
</dbReference>
<dbReference type="InterPro" id="IPR027417">
    <property type="entry name" value="P-loop_NTPase"/>
</dbReference>
<dbReference type="PANTHER" id="PTHR21231:SF7">
    <property type="entry name" value="GPN-LOOP GTPASE 3"/>
    <property type="match status" value="1"/>
</dbReference>